<keyword evidence="3" id="KW-0732">Signal</keyword>
<keyword evidence="5" id="KW-1185">Reference proteome</keyword>
<dbReference type="EMBL" id="QOVI01000002">
    <property type="protein sequence ID" value="RXG16455.1"/>
    <property type="molecule type" value="Genomic_DNA"/>
</dbReference>
<gene>
    <name evidence="4" type="ORF">DSM04_10228</name>
</gene>
<proteinExistence type="predicted"/>
<name>A0A4V1KPK9_9FLAO</name>
<dbReference type="AlphaFoldDB" id="A0A4V1KPK9"/>
<comment type="function">
    <text evidence="1">May be involved in the biogenesis of curli organelles.</text>
</comment>
<dbReference type="Proteomes" id="UP000289821">
    <property type="component" value="Unassembled WGS sequence"/>
</dbReference>
<organism evidence="4 5">
    <name type="scientific">Leeuwenhoekiella aestuarii</name>
    <dbReference type="NCBI Taxonomy" id="2249426"/>
    <lineage>
        <taxon>Bacteria</taxon>
        <taxon>Pseudomonadati</taxon>
        <taxon>Bacteroidota</taxon>
        <taxon>Flavobacteriia</taxon>
        <taxon>Flavobacteriales</taxon>
        <taxon>Flavobacteriaceae</taxon>
        <taxon>Leeuwenhoekiella</taxon>
    </lineage>
</organism>
<evidence type="ECO:0000313" key="4">
    <source>
        <dbReference type="EMBL" id="RXG16455.1"/>
    </source>
</evidence>
<comment type="caution">
    <text evidence="4">The sequence shown here is derived from an EMBL/GenBank/DDBJ whole genome shotgun (WGS) entry which is preliminary data.</text>
</comment>
<evidence type="ECO:0000256" key="1">
    <source>
        <dbReference type="ARBA" id="ARBA00003989"/>
    </source>
</evidence>
<evidence type="ECO:0000256" key="3">
    <source>
        <dbReference type="ARBA" id="ARBA00022729"/>
    </source>
</evidence>
<accession>A0A4V1KPK9</accession>
<dbReference type="Pfam" id="PF10614">
    <property type="entry name" value="CsgF"/>
    <property type="match status" value="1"/>
</dbReference>
<dbReference type="InterPro" id="IPR018893">
    <property type="entry name" value="T8SS_CsgF"/>
</dbReference>
<evidence type="ECO:0000256" key="2">
    <source>
        <dbReference type="ARBA" id="ARBA00014031"/>
    </source>
</evidence>
<evidence type="ECO:0000313" key="5">
    <source>
        <dbReference type="Proteomes" id="UP000289821"/>
    </source>
</evidence>
<protein>
    <recommendedName>
        <fullName evidence="2">Curli production assembly/transport component CsgF</fullName>
    </recommendedName>
</protein>
<reference evidence="4 5" key="1">
    <citation type="submission" date="2018-07" db="EMBL/GenBank/DDBJ databases">
        <title>Leeuwenhoekiella genomics.</title>
        <authorList>
            <person name="Tahon G."/>
            <person name="Willems A."/>
        </authorList>
    </citation>
    <scope>NUCLEOTIDE SEQUENCE [LARGE SCALE GENOMIC DNA]</scope>
    <source>
        <strain evidence="4 5">R-50232</strain>
    </source>
</reference>
<sequence>MNLFTINMKRTLLFLILFNSVGLFAQQFTYKPLNPAFGGDTFNYNWLLSSATAQNKLTAPRSAAEQRSELEQFGDNLNRQVLSQISRRLLQQQIEGIGDFTEEGTFTYGTLAVEVFESEEGLVINILDTSTGEQTQVIVPNQ</sequence>